<evidence type="ECO:0000256" key="2">
    <source>
        <dbReference type="ARBA" id="ARBA00022694"/>
    </source>
</evidence>
<dbReference type="EnsemblMetazoa" id="XM_011406825.2">
    <property type="protein sequence ID" value="XP_011405127.2"/>
    <property type="gene ID" value="LOC105313412"/>
</dbReference>
<sequence>MMSRKGSSVKRSNVKQLRQRINDIYVTSTSDFGAQLATAKRLIEQGSYQCNVYGIGSAINKSINLSLQLKESCTSSIEFFVDSFTINIDQLQFLELALPEPGGARGRYLSVLHITLWKI</sequence>
<dbReference type="PANTHER" id="PTHR15314">
    <property type="entry name" value="RIBONUCLEASE P PROTEIN SUBUNIT P20"/>
    <property type="match status" value="1"/>
</dbReference>
<dbReference type="GO" id="GO:0005655">
    <property type="term" value="C:nucleolar ribonuclease P complex"/>
    <property type="evidence" value="ECO:0007669"/>
    <property type="project" value="InterPro"/>
</dbReference>
<dbReference type="GO" id="GO:0000172">
    <property type="term" value="C:ribonuclease MRP complex"/>
    <property type="evidence" value="ECO:0007669"/>
    <property type="project" value="InterPro"/>
</dbReference>
<dbReference type="STRING" id="400682.A0A1X7UG86"/>
<keyword evidence="2" id="KW-0819">tRNA processing</keyword>
<dbReference type="EnsemblMetazoa" id="Aqu2.1.26979_001">
    <property type="protein sequence ID" value="Aqu2.1.26979_001"/>
    <property type="gene ID" value="Aqu2.1.26979"/>
</dbReference>
<protein>
    <submittedName>
        <fullName evidence="4">Uncharacterized protein</fullName>
    </submittedName>
</protein>
<evidence type="ECO:0000313" key="4">
    <source>
        <dbReference type="EnsemblMetazoa" id="Aqu2.1.26979_001"/>
    </source>
</evidence>
<gene>
    <name evidence="4" type="primary">105313412</name>
</gene>
<keyword evidence="5" id="KW-1185">Reference proteome</keyword>
<dbReference type="InParanoid" id="A0A1X7UG86"/>
<dbReference type="KEGG" id="aqu:105313412"/>
<dbReference type="PANTHER" id="PTHR15314:SF1">
    <property type="entry name" value="RIBONUCLEASE P PROTEIN SUBUNIT P20"/>
    <property type="match status" value="1"/>
</dbReference>
<dbReference type="GO" id="GO:0001682">
    <property type="term" value="P:tRNA 5'-leader removal"/>
    <property type="evidence" value="ECO:0007669"/>
    <property type="project" value="InterPro"/>
</dbReference>
<dbReference type="GO" id="GO:0003676">
    <property type="term" value="F:nucleic acid binding"/>
    <property type="evidence" value="ECO:0007669"/>
    <property type="project" value="InterPro"/>
</dbReference>
<evidence type="ECO:0000256" key="3">
    <source>
        <dbReference type="ARBA" id="ARBA00023242"/>
    </source>
</evidence>
<dbReference type="Gene3D" id="3.30.110.20">
    <property type="entry name" value="Alba-like domain"/>
    <property type="match status" value="1"/>
</dbReference>
<reference evidence="5" key="1">
    <citation type="journal article" date="2010" name="Nature">
        <title>The Amphimedon queenslandica genome and the evolution of animal complexity.</title>
        <authorList>
            <person name="Srivastava M."/>
            <person name="Simakov O."/>
            <person name="Chapman J."/>
            <person name="Fahey B."/>
            <person name="Gauthier M.E."/>
            <person name="Mitros T."/>
            <person name="Richards G.S."/>
            <person name="Conaco C."/>
            <person name="Dacre M."/>
            <person name="Hellsten U."/>
            <person name="Larroux C."/>
            <person name="Putnam N.H."/>
            <person name="Stanke M."/>
            <person name="Adamska M."/>
            <person name="Darling A."/>
            <person name="Degnan S.M."/>
            <person name="Oakley T.H."/>
            <person name="Plachetzki D.C."/>
            <person name="Zhai Y."/>
            <person name="Adamski M."/>
            <person name="Calcino A."/>
            <person name="Cummins S.F."/>
            <person name="Goodstein D.M."/>
            <person name="Harris C."/>
            <person name="Jackson D.J."/>
            <person name="Leys S.P."/>
            <person name="Shu S."/>
            <person name="Woodcroft B.J."/>
            <person name="Vervoort M."/>
            <person name="Kosik K.S."/>
            <person name="Manning G."/>
            <person name="Degnan B.M."/>
            <person name="Rokhsar D.S."/>
        </authorList>
    </citation>
    <scope>NUCLEOTIDE SEQUENCE [LARGE SCALE GENOMIC DNA]</scope>
</reference>
<comment type="subcellular location">
    <subcellularLocation>
        <location evidence="1">Nucleus</location>
        <location evidence="1">Nucleolus</location>
    </subcellularLocation>
</comment>
<name>A0A1X7UG86_AMPQE</name>
<dbReference type="InterPro" id="IPR014612">
    <property type="entry name" value="Pop7/Rpp20"/>
</dbReference>
<organism evidence="4">
    <name type="scientific">Amphimedon queenslandica</name>
    <name type="common">Sponge</name>
    <dbReference type="NCBI Taxonomy" id="400682"/>
    <lineage>
        <taxon>Eukaryota</taxon>
        <taxon>Metazoa</taxon>
        <taxon>Porifera</taxon>
        <taxon>Demospongiae</taxon>
        <taxon>Heteroscleromorpha</taxon>
        <taxon>Haplosclerida</taxon>
        <taxon>Niphatidae</taxon>
        <taxon>Amphimedon</taxon>
    </lineage>
</organism>
<reference evidence="4" key="2">
    <citation type="submission" date="2017-05" db="UniProtKB">
        <authorList>
            <consortium name="EnsemblMetazoa"/>
        </authorList>
    </citation>
    <scope>IDENTIFICATION</scope>
</reference>
<dbReference type="InterPro" id="IPR036882">
    <property type="entry name" value="Alba-like_dom_sf"/>
</dbReference>
<dbReference type="AlphaFoldDB" id="A0A1X7UG86"/>
<keyword evidence="3" id="KW-0539">Nucleus</keyword>
<evidence type="ECO:0000256" key="1">
    <source>
        <dbReference type="ARBA" id="ARBA00004604"/>
    </source>
</evidence>
<dbReference type="Proteomes" id="UP000007879">
    <property type="component" value="Unassembled WGS sequence"/>
</dbReference>
<dbReference type="OrthoDB" id="416729at2759"/>
<accession>A0A1X7UG86</accession>
<evidence type="ECO:0000313" key="5">
    <source>
        <dbReference type="Proteomes" id="UP000007879"/>
    </source>
</evidence>
<dbReference type="SUPFAM" id="SSF82704">
    <property type="entry name" value="AlbA-like"/>
    <property type="match status" value="1"/>
</dbReference>
<proteinExistence type="predicted"/>